<keyword evidence="2" id="KW-1185">Reference proteome</keyword>
<gene>
    <name evidence="1" type="ORF">OI18_10320</name>
</gene>
<sequence length="198" mass="22591">MKLIFTGLLTVLLSCGGNTLDNHSSKNNLTEIEPKETHYKKILEGLSLEYVLYYRNIKNNTNDPNGWGMPATESAFKADSATYWKSKKEFFKQDLNFAKWLLGFKDDTTNGGLWIMYHNPISAYMAECNLPNISNSRAAIILLENFLNGSGFACYECKYENRPKCNSKKYAEIEAFLAINKEKSIENIRAAWQERKAG</sequence>
<protein>
    <submittedName>
        <fullName evidence="1">Uncharacterized protein</fullName>
    </submittedName>
</protein>
<comment type="caution">
    <text evidence="1">The sequence shown here is derived from an EMBL/GenBank/DDBJ whole genome shotgun (WGS) entry which is preliminary data.</text>
</comment>
<reference evidence="1 2" key="1">
    <citation type="submission" date="2014-11" db="EMBL/GenBank/DDBJ databases">
        <title>Genome sequence of Flavihumibacter solisilvae 3-3.</title>
        <authorList>
            <person name="Zhou G."/>
            <person name="Li M."/>
            <person name="Wang G."/>
        </authorList>
    </citation>
    <scope>NUCLEOTIDE SEQUENCE [LARGE SCALE GENOMIC DNA]</scope>
    <source>
        <strain evidence="1 2">3-3</strain>
    </source>
</reference>
<evidence type="ECO:0000313" key="1">
    <source>
        <dbReference type="EMBL" id="KIC94508.1"/>
    </source>
</evidence>
<proteinExistence type="predicted"/>
<dbReference type="RefSeq" id="WP_039139661.1">
    <property type="nucleotide sequence ID" value="NZ_JSVC01000011.1"/>
</dbReference>
<dbReference type="AlphaFoldDB" id="A0A0C1LGU0"/>
<dbReference type="EMBL" id="JSVC01000011">
    <property type="protein sequence ID" value="KIC94508.1"/>
    <property type="molecule type" value="Genomic_DNA"/>
</dbReference>
<dbReference type="STRING" id="1349421.OI18_10320"/>
<evidence type="ECO:0000313" key="2">
    <source>
        <dbReference type="Proteomes" id="UP000031408"/>
    </source>
</evidence>
<accession>A0A0C1LGU0</accession>
<dbReference type="Proteomes" id="UP000031408">
    <property type="component" value="Unassembled WGS sequence"/>
</dbReference>
<dbReference type="PROSITE" id="PS51257">
    <property type="entry name" value="PROKAR_LIPOPROTEIN"/>
    <property type="match status" value="1"/>
</dbReference>
<name>A0A0C1LGU0_9BACT</name>
<organism evidence="1 2">
    <name type="scientific">Flavihumibacter solisilvae</name>
    <dbReference type="NCBI Taxonomy" id="1349421"/>
    <lineage>
        <taxon>Bacteria</taxon>
        <taxon>Pseudomonadati</taxon>
        <taxon>Bacteroidota</taxon>
        <taxon>Chitinophagia</taxon>
        <taxon>Chitinophagales</taxon>
        <taxon>Chitinophagaceae</taxon>
        <taxon>Flavihumibacter</taxon>
    </lineage>
</organism>